<organism evidence="2 3">
    <name type="scientific">Luteitalea pratensis</name>
    <dbReference type="NCBI Taxonomy" id="1855912"/>
    <lineage>
        <taxon>Bacteria</taxon>
        <taxon>Pseudomonadati</taxon>
        <taxon>Acidobacteriota</taxon>
        <taxon>Vicinamibacteria</taxon>
        <taxon>Vicinamibacterales</taxon>
        <taxon>Vicinamibacteraceae</taxon>
        <taxon>Luteitalea</taxon>
    </lineage>
</organism>
<feature type="domain" description="NAD-dependent epimerase/dehydratase" evidence="1">
    <location>
        <begin position="13"/>
        <end position="253"/>
    </location>
</feature>
<dbReference type="InterPro" id="IPR050177">
    <property type="entry name" value="Lipid_A_modif_metabolic_enz"/>
</dbReference>
<dbReference type="PANTHER" id="PTHR43245:SF13">
    <property type="entry name" value="UDP-D-APIOSE_UDP-D-XYLOSE SYNTHASE 2"/>
    <property type="match status" value="1"/>
</dbReference>
<dbReference type="PRINTS" id="PR01713">
    <property type="entry name" value="NUCEPIMERASE"/>
</dbReference>
<keyword evidence="2" id="KW-0413">Isomerase</keyword>
<proteinExistence type="predicted"/>
<dbReference type="GO" id="GO:0003978">
    <property type="term" value="F:UDP-glucose 4-epimerase activity"/>
    <property type="evidence" value="ECO:0007669"/>
    <property type="project" value="UniProtKB-EC"/>
</dbReference>
<dbReference type="Proteomes" id="UP000076079">
    <property type="component" value="Chromosome"/>
</dbReference>
<reference evidence="2 3" key="1">
    <citation type="journal article" date="2016" name="Genome Announc.">
        <title>First Complete Genome Sequence of a Subdivision 6 Acidobacterium Strain.</title>
        <authorList>
            <person name="Huang S."/>
            <person name="Vieira S."/>
            <person name="Bunk B."/>
            <person name="Riedel T."/>
            <person name="Sproer C."/>
            <person name="Overmann J."/>
        </authorList>
    </citation>
    <scope>NUCLEOTIDE SEQUENCE [LARGE SCALE GENOMIC DNA]</scope>
    <source>
        <strain evidence="3">DSM 100886 HEG_-6_39</strain>
    </source>
</reference>
<dbReference type="Gene3D" id="3.40.50.720">
    <property type="entry name" value="NAD(P)-binding Rossmann-like Domain"/>
    <property type="match status" value="1"/>
</dbReference>
<dbReference type="OrthoDB" id="9779041at2"/>
<evidence type="ECO:0000313" key="3">
    <source>
        <dbReference type="Proteomes" id="UP000076079"/>
    </source>
</evidence>
<dbReference type="SUPFAM" id="SSF51735">
    <property type="entry name" value="NAD(P)-binding Rossmann-fold domains"/>
    <property type="match status" value="1"/>
</dbReference>
<protein>
    <submittedName>
        <fullName evidence="2">UDP-glucose 4-epimerase</fullName>
        <ecNumber evidence="2">5.1.3.2</ecNumber>
    </submittedName>
</protein>
<dbReference type="InterPro" id="IPR001509">
    <property type="entry name" value="Epimerase_deHydtase"/>
</dbReference>
<dbReference type="PATRIC" id="fig|1813736.3.peg.6223"/>
<gene>
    <name evidence="2" type="ORF">LuPra_05921</name>
</gene>
<dbReference type="InterPro" id="IPR036291">
    <property type="entry name" value="NAD(P)-bd_dom_sf"/>
</dbReference>
<reference evidence="3" key="2">
    <citation type="submission" date="2016-04" db="EMBL/GenBank/DDBJ databases">
        <title>First Complete Genome Sequence of a Subdivision 6 Acidobacterium.</title>
        <authorList>
            <person name="Huang S."/>
            <person name="Vieira S."/>
            <person name="Bunk B."/>
            <person name="Riedel T."/>
            <person name="Sproeer C."/>
            <person name="Overmann J."/>
        </authorList>
    </citation>
    <scope>NUCLEOTIDE SEQUENCE [LARGE SCALE GENOMIC DNA]</scope>
    <source>
        <strain evidence="3">DSM 100886 HEG_-6_39</strain>
    </source>
</reference>
<name>A0A143PX41_LUTPR</name>
<evidence type="ECO:0000313" key="2">
    <source>
        <dbReference type="EMBL" id="AMY12640.1"/>
    </source>
</evidence>
<dbReference type="AlphaFoldDB" id="A0A143PX41"/>
<dbReference type="Pfam" id="PF01370">
    <property type="entry name" value="Epimerase"/>
    <property type="match status" value="1"/>
</dbReference>
<sequence>MIDYRAFYAGRPVMITGGLGFIGSNLARLLVDLGADVMLVDSLIPDYGGSLENIRGIEDRVRVNVADIRQQTTMNYLVQGREVIFNLAGQVSHIDSMRDPYTDLEINCRSQMTVLEACRRNNPGVKVVFAGTRQIYGKPDYLPVDENHLVRPTDVNGINKAAGEQYHLVYNNVFGVRGCSLRLTNCYGPRQLVKHNRQGFIGWFIRRIVEDQEIEIFGDGMQMRDFVFVDDACDAFLRAGASDACNGQAVNVGGLEPIKHKDLVELMIEVANTGRRRYVEWPAEKKAIDIGSFYADSTRFRELTGWEPTTTLREGLTRTIAFYREHLQRYL</sequence>
<dbReference type="KEGG" id="abac:LuPra_05921"/>
<evidence type="ECO:0000259" key="1">
    <source>
        <dbReference type="Pfam" id="PF01370"/>
    </source>
</evidence>
<keyword evidence="3" id="KW-1185">Reference proteome</keyword>
<accession>A0A143PX41</accession>
<dbReference type="RefSeq" id="WP_110174081.1">
    <property type="nucleotide sequence ID" value="NZ_CP015136.1"/>
</dbReference>
<dbReference type="EMBL" id="CP015136">
    <property type="protein sequence ID" value="AMY12640.1"/>
    <property type="molecule type" value="Genomic_DNA"/>
</dbReference>
<dbReference type="PANTHER" id="PTHR43245">
    <property type="entry name" value="BIFUNCTIONAL POLYMYXIN RESISTANCE PROTEIN ARNA"/>
    <property type="match status" value="1"/>
</dbReference>
<dbReference type="EC" id="5.1.3.2" evidence="2"/>
<dbReference type="Gene3D" id="3.90.25.10">
    <property type="entry name" value="UDP-galactose 4-epimerase, domain 1"/>
    <property type="match status" value="1"/>
</dbReference>
<dbReference type="STRING" id="1855912.LuPra_05921"/>